<dbReference type="AlphaFoldDB" id="A0A6L3ZEQ2"/>
<proteinExistence type="predicted"/>
<dbReference type="EMBL" id="WBVQ01000002">
    <property type="protein sequence ID" value="KAB2816160.1"/>
    <property type="molecule type" value="Genomic_DNA"/>
</dbReference>
<dbReference type="InterPro" id="IPR058532">
    <property type="entry name" value="YjbR/MT2646/Rv2570-like"/>
</dbReference>
<dbReference type="InterPro" id="IPR007351">
    <property type="entry name" value="YjbR"/>
</dbReference>
<sequence length="118" mass="13636">MNVEELRSYCIQLKGATESFPFDEETLVLKVMEQKMFAIIPLESPHASISLKCNPERAIELREEYEGIQPGWHLNKVHWNSVNAEQVPADLVRELIDHSYDLIVSSLTKKLQRELSEL</sequence>
<accession>A0A6L3ZEQ2</accession>
<comment type="caution">
    <text evidence="1">The sequence shown here is derived from an EMBL/GenBank/DDBJ whole genome shotgun (WGS) entry which is preliminary data.</text>
</comment>
<evidence type="ECO:0000313" key="1">
    <source>
        <dbReference type="EMBL" id="KAB2816160.1"/>
    </source>
</evidence>
<evidence type="ECO:0000313" key="2">
    <source>
        <dbReference type="Proteomes" id="UP000484164"/>
    </source>
</evidence>
<dbReference type="PANTHER" id="PTHR35145:SF1">
    <property type="entry name" value="CYTOPLASMIC PROTEIN"/>
    <property type="match status" value="1"/>
</dbReference>
<dbReference type="GO" id="GO:0003677">
    <property type="term" value="F:DNA binding"/>
    <property type="evidence" value="ECO:0007669"/>
    <property type="project" value="UniProtKB-KW"/>
</dbReference>
<keyword evidence="1" id="KW-0238">DNA-binding</keyword>
<organism evidence="1 2">
    <name type="scientific">Phaeocystidibacter marisrubri</name>
    <dbReference type="NCBI Taxonomy" id="1577780"/>
    <lineage>
        <taxon>Bacteria</taxon>
        <taxon>Pseudomonadati</taxon>
        <taxon>Bacteroidota</taxon>
        <taxon>Flavobacteriia</taxon>
        <taxon>Flavobacteriales</taxon>
        <taxon>Phaeocystidibacteraceae</taxon>
        <taxon>Phaeocystidibacter</taxon>
    </lineage>
</organism>
<dbReference type="Pfam" id="PF04237">
    <property type="entry name" value="YjbR"/>
    <property type="match status" value="1"/>
</dbReference>
<dbReference type="Gene3D" id="3.90.1150.30">
    <property type="match status" value="1"/>
</dbReference>
<dbReference type="PANTHER" id="PTHR35145">
    <property type="entry name" value="CYTOPLASMIC PROTEIN-RELATED"/>
    <property type="match status" value="1"/>
</dbReference>
<name>A0A6L3ZEQ2_9FLAO</name>
<dbReference type="SUPFAM" id="SSF142906">
    <property type="entry name" value="YjbR-like"/>
    <property type="match status" value="1"/>
</dbReference>
<keyword evidence="2" id="KW-1185">Reference proteome</keyword>
<dbReference type="InterPro" id="IPR038056">
    <property type="entry name" value="YjbR-like_sf"/>
</dbReference>
<dbReference type="Proteomes" id="UP000484164">
    <property type="component" value="Unassembled WGS sequence"/>
</dbReference>
<reference evidence="1 2" key="1">
    <citation type="submission" date="2019-10" db="EMBL/GenBank/DDBJ databases">
        <title>Genome sequence of Phaeocystidibacter marisrubri JCM30614 (type strain).</title>
        <authorList>
            <person name="Bowman J.P."/>
        </authorList>
    </citation>
    <scope>NUCLEOTIDE SEQUENCE [LARGE SCALE GENOMIC DNA]</scope>
    <source>
        <strain evidence="1 2">JCM 30614</strain>
    </source>
</reference>
<dbReference type="RefSeq" id="WP_151693588.1">
    <property type="nucleotide sequence ID" value="NZ_BMGX01000001.1"/>
</dbReference>
<dbReference type="OrthoDB" id="9789813at2"/>
<gene>
    <name evidence="1" type="ORF">F8C82_10760</name>
</gene>
<protein>
    <submittedName>
        <fullName evidence="1">MmcQ/YjbR family DNA-binding protein</fullName>
    </submittedName>
</protein>